<keyword evidence="5" id="KW-1185">Reference proteome</keyword>
<dbReference type="InterPro" id="IPR036322">
    <property type="entry name" value="WD40_repeat_dom_sf"/>
</dbReference>
<evidence type="ECO:0000256" key="2">
    <source>
        <dbReference type="SAM" id="Coils"/>
    </source>
</evidence>
<dbReference type="VEuPathDB" id="TrichDB:TRFO_35841"/>
<evidence type="ECO:0000313" key="4">
    <source>
        <dbReference type="EMBL" id="OHS97876.1"/>
    </source>
</evidence>
<dbReference type="RefSeq" id="XP_068351013.1">
    <property type="nucleotide sequence ID" value="XM_068510490.1"/>
</dbReference>
<keyword evidence="1" id="KW-0853">WD repeat</keyword>
<dbReference type="InterPro" id="IPR015943">
    <property type="entry name" value="WD40/YVTN_repeat-like_dom_sf"/>
</dbReference>
<feature type="repeat" description="WD" evidence="1">
    <location>
        <begin position="190"/>
        <end position="231"/>
    </location>
</feature>
<dbReference type="SUPFAM" id="SSF50978">
    <property type="entry name" value="WD40 repeat-like"/>
    <property type="match status" value="1"/>
</dbReference>
<dbReference type="PROSITE" id="PS50294">
    <property type="entry name" value="WD_REPEATS_REGION"/>
    <property type="match status" value="1"/>
</dbReference>
<gene>
    <name evidence="4" type="ORF">TRFO_35841</name>
</gene>
<dbReference type="AlphaFoldDB" id="A0A1J4JKT5"/>
<evidence type="ECO:0000256" key="3">
    <source>
        <dbReference type="SAM" id="MobiDB-lite"/>
    </source>
</evidence>
<evidence type="ECO:0000256" key="1">
    <source>
        <dbReference type="PROSITE-ProRule" id="PRU00221"/>
    </source>
</evidence>
<feature type="coiled-coil region" evidence="2">
    <location>
        <begin position="80"/>
        <end position="114"/>
    </location>
</feature>
<dbReference type="SMART" id="SM00320">
    <property type="entry name" value="WD40"/>
    <property type="match status" value="6"/>
</dbReference>
<dbReference type="InterPro" id="IPR051488">
    <property type="entry name" value="WD_repeat_striatin"/>
</dbReference>
<name>A0A1J4JKT5_9EUKA</name>
<dbReference type="PROSITE" id="PS50082">
    <property type="entry name" value="WD_REPEATS_2"/>
    <property type="match status" value="2"/>
</dbReference>
<protein>
    <submittedName>
        <fullName evidence="4">Uncharacterized protein</fullName>
    </submittedName>
</protein>
<proteinExistence type="predicted"/>
<dbReference type="PANTHER" id="PTHR15653:SF0">
    <property type="entry name" value="CONNECTOR OF KINASE TO AP-1, ISOFORM E"/>
    <property type="match status" value="1"/>
</dbReference>
<reference evidence="4" key="1">
    <citation type="submission" date="2016-10" db="EMBL/GenBank/DDBJ databases">
        <authorList>
            <person name="Benchimol M."/>
            <person name="Almeida L.G."/>
            <person name="Vasconcelos A.T."/>
            <person name="Perreira-Neves A."/>
            <person name="Rosa I.A."/>
            <person name="Tasca T."/>
            <person name="Bogo M.R."/>
            <person name="de Souza W."/>
        </authorList>
    </citation>
    <scope>NUCLEOTIDE SEQUENCE [LARGE SCALE GENOMIC DNA]</scope>
    <source>
        <strain evidence="4">K</strain>
    </source>
</reference>
<dbReference type="GeneID" id="94845194"/>
<dbReference type="OrthoDB" id="727118at2759"/>
<comment type="caution">
    <text evidence="4">The sequence shown here is derived from an EMBL/GenBank/DDBJ whole genome shotgun (WGS) entry which is preliminary data.</text>
</comment>
<dbReference type="InterPro" id="IPR001680">
    <property type="entry name" value="WD40_rpt"/>
</dbReference>
<feature type="region of interest" description="Disordered" evidence="3">
    <location>
        <begin position="143"/>
        <end position="173"/>
    </location>
</feature>
<feature type="repeat" description="WD" evidence="1">
    <location>
        <begin position="421"/>
        <end position="462"/>
    </location>
</feature>
<keyword evidence="2" id="KW-0175">Coiled coil</keyword>
<dbReference type="PANTHER" id="PTHR15653">
    <property type="entry name" value="STRIATIN"/>
    <property type="match status" value="1"/>
</dbReference>
<feature type="compositionally biased region" description="Polar residues" evidence="3">
    <location>
        <begin position="146"/>
        <end position="163"/>
    </location>
</feature>
<dbReference type="Proteomes" id="UP000179807">
    <property type="component" value="Unassembled WGS sequence"/>
</dbReference>
<dbReference type="EMBL" id="MLAK01001089">
    <property type="protein sequence ID" value="OHS97876.1"/>
    <property type="molecule type" value="Genomic_DNA"/>
</dbReference>
<evidence type="ECO:0000313" key="5">
    <source>
        <dbReference type="Proteomes" id="UP000179807"/>
    </source>
</evidence>
<dbReference type="Pfam" id="PF00400">
    <property type="entry name" value="WD40"/>
    <property type="match status" value="4"/>
</dbReference>
<dbReference type="Gene3D" id="2.130.10.10">
    <property type="entry name" value="YVTN repeat-like/Quinoprotein amine dehydrogenase"/>
    <property type="match status" value="2"/>
</dbReference>
<accession>A0A1J4JKT5</accession>
<sequence>MSVDKISAHYYRNIFKQFYIKKHTEKTHKIQSLKNLFFCKPFKTISCLTFNFTTFQPKKRKQKVELSFFPRFMNSSLPPMNEIIQMVKQHKEKQEKWEAERETLQAELSVLTGKKTAWDLCRRDLEEQIYNLQISLGIMGNGGGNEVSTETNSNIPLSSQRSTPESDETTDNFVRPTHKTEFQYKFKHCLTIHLDCIRAITFYPSSPLVVTASDDGTMRVINLEPKSVAKRKVRRPPQNICSLRGHPAPVLCLATLSSGGDPWMVSGALDGSTCVWQLPRNDVTLYDVHGIITHNQMYNHQIHTDAVWSVDTFGTNAITTSADGTLKTWDIFLGTPKEINTCGKPLLCKVCDANHFLVACENDTIQYFENFIPSNQMCLKSGKEITALAISPNDKLAIIGYENGDIKIISYPKLDIVKEIVNVHTHSIASLSLTPCGDFFISCCSDGKVKAWSLQNFEEKSIGKDEKENHLTKYGEGALCAAPSGSCAKSYFATGGADGALHIFLHD</sequence>
<organism evidence="4 5">
    <name type="scientific">Tritrichomonas foetus</name>
    <dbReference type="NCBI Taxonomy" id="1144522"/>
    <lineage>
        <taxon>Eukaryota</taxon>
        <taxon>Metamonada</taxon>
        <taxon>Parabasalia</taxon>
        <taxon>Tritrichomonadida</taxon>
        <taxon>Tritrichomonadidae</taxon>
        <taxon>Tritrichomonas</taxon>
    </lineage>
</organism>